<dbReference type="Gene3D" id="3.90.550.10">
    <property type="entry name" value="Spore Coat Polysaccharide Biosynthesis Protein SpsA, Chain A"/>
    <property type="match status" value="1"/>
</dbReference>
<dbReference type="Proteomes" id="UP000183530">
    <property type="component" value="Chromosome"/>
</dbReference>
<dbReference type="KEGG" id="nae:BHE16_05115"/>
<proteinExistence type="predicted"/>
<feature type="transmembrane region" description="Helical" evidence="2">
    <location>
        <begin position="778"/>
        <end position="797"/>
    </location>
</feature>
<feature type="transmembrane region" description="Helical" evidence="2">
    <location>
        <begin position="715"/>
        <end position="735"/>
    </location>
</feature>
<feature type="region of interest" description="Disordered" evidence="1">
    <location>
        <begin position="1108"/>
        <end position="1129"/>
    </location>
</feature>
<feature type="transmembrane region" description="Helical" evidence="2">
    <location>
        <begin position="678"/>
        <end position="703"/>
    </location>
</feature>
<feature type="transmembrane region" description="Helical" evidence="2">
    <location>
        <begin position="607"/>
        <end position="628"/>
    </location>
</feature>
<dbReference type="InterPro" id="IPR050834">
    <property type="entry name" value="Glycosyltransf_2"/>
</dbReference>
<protein>
    <recommendedName>
        <fullName evidence="5">Glycosyltransferase 2-like domain-containing protein</fullName>
    </recommendedName>
</protein>
<keyword evidence="2" id="KW-0472">Membrane</keyword>
<feature type="transmembrane region" description="Helical" evidence="2">
    <location>
        <begin position="499"/>
        <end position="520"/>
    </location>
</feature>
<dbReference type="Pfam" id="PF13641">
    <property type="entry name" value="Glyco_tranf_2_3"/>
    <property type="match status" value="1"/>
</dbReference>
<feature type="transmembrane region" description="Helical" evidence="2">
    <location>
        <begin position="473"/>
        <end position="493"/>
    </location>
</feature>
<sequence length="1129" mass="118024">MAALRGQSRVPDQFVAIDAGSTDDTASIFRSHLPESAVFLEAPAGGFGLALAAAAEHLPVPDPDIQDWLWLQHDDAAPVPNALAVLLEAVERSPAVVIAGCKQLEAGRERALLDVGLSVTRHAERMTMLELDEQDQGQHDGNSDVFAVNSAGLLVRLDVWRELQGFDPSLPFTGDDVDLAWRARAAGHRVIVVPQARVIHEPLGVKIRTDRTAQRRAASYLRLKHAPAWAVPFVVIAVVLGGFGRLISGIFAKDPAYGFGQFGASWAPLWHPIKLAQARRLAKKTRKVPRSVISRAFADPSDVSHIRRRNRDLYAARAAAEAVPVESELASGAGLTPGAAELANATGGNDDFEALDAPAKPSLVPAAAILSILTLVLSLVGLRHVLGASSLVGGSLLPISTNIQDLWNNVASWWQPDSLGVPAAGDPFDALLLTMAAISGDHANIAAVTLYLGAVMLAGWTALWFSRAVTSRIFARFLVALLWAVHPVLIVALSQGRPGAVLAHITLPVLAGLLFQALGIKDSQKVERHKGARVASRAGAALAMALVAVGSPVTAVFVVAVVHVAAVIAAVSIAFGAGSAGSSSKKLNGDASTPRNHEPSVLKKVRALWWTPLPTLVVFAPLVVQWFTQRVADEDFAWSQAFRELLLDPGAPQAFDPAPLWQQVLGFPLELSQQATLLGVPVLVIALVIGAPLLLTAVAALFVQKLGGNIARYSVLVGLLALACSAVGALVTVALDRGSVVVPFNGPLVSVLTLALVTAAATLLNYESAPAVRRVSAALVAVSVLAAGTVFLAPRIADPANSPSADVAAGDLTALGASQAVIGGREALLPATAADRGRGEFEERTLVIQTATADDSQTTTPAVSARLMNRGGDTLDSISAAHFASALDGSLISAEPADASTAETEVRNVVASIMTGNSSDVRETLAGLGVSFVAIDGIVDVTDPLLSRVRAVPGLTEVGDTAAGWLWRVAPLDGAVEATGQPAASTANVRVLNRDGSVAQFVPSTYASVSGFTVPAGEANRVVVMAQERDAAWQATVNGQNLERAVNVPGVPAWAQAFTLPEDGGTLEITYASPWRIPVFIGGGLVLLMVLLLAIPLPKRQLARLSEDHRYRPENAPEEQADAPASKEA</sequence>
<feature type="transmembrane region" description="Helical" evidence="2">
    <location>
        <begin position="363"/>
        <end position="386"/>
    </location>
</feature>
<keyword evidence="2" id="KW-1133">Transmembrane helix</keyword>
<dbReference type="STRING" id="556325.BHE16_05115"/>
<keyword evidence="4" id="KW-1185">Reference proteome</keyword>
<dbReference type="PANTHER" id="PTHR43685">
    <property type="entry name" value="GLYCOSYLTRANSFERASE"/>
    <property type="match status" value="1"/>
</dbReference>
<feature type="transmembrane region" description="Helical" evidence="2">
    <location>
        <begin position="229"/>
        <end position="247"/>
    </location>
</feature>
<dbReference type="AlphaFoldDB" id="A0A1L2ZM92"/>
<evidence type="ECO:0000256" key="2">
    <source>
        <dbReference type="SAM" id="Phobius"/>
    </source>
</evidence>
<evidence type="ECO:0008006" key="5">
    <source>
        <dbReference type="Google" id="ProtNLM"/>
    </source>
</evidence>
<dbReference type="EMBL" id="CP018135">
    <property type="protein sequence ID" value="APF40504.1"/>
    <property type="molecule type" value="Genomic_DNA"/>
</dbReference>
<name>A0A1L2ZM92_9MICC</name>
<evidence type="ECO:0000256" key="1">
    <source>
        <dbReference type="SAM" id="MobiDB-lite"/>
    </source>
</evidence>
<feature type="transmembrane region" description="Helical" evidence="2">
    <location>
        <begin position="747"/>
        <end position="766"/>
    </location>
</feature>
<feature type="region of interest" description="Disordered" evidence="1">
    <location>
        <begin position="578"/>
        <end position="597"/>
    </location>
</feature>
<accession>A0A1L2ZM92</accession>
<dbReference type="InterPro" id="IPR029044">
    <property type="entry name" value="Nucleotide-diphossugar_trans"/>
</dbReference>
<gene>
    <name evidence="3" type="ORF">BHE16_05115</name>
</gene>
<evidence type="ECO:0000313" key="3">
    <source>
        <dbReference type="EMBL" id="APF40504.1"/>
    </source>
</evidence>
<keyword evidence="2" id="KW-0812">Transmembrane</keyword>
<dbReference type="SUPFAM" id="SSF53448">
    <property type="entry name" value="Nucleotide-diphospho-sugar transferases"/>
    <property type="match status" value="1"/>
</dbReference>
<evidence type="ECO:0000313" key="4">
    <source>
        <dbReference type="Proteomes" id="UP000183530"/>
    </source>
</evidence>
<reference evidence="3 4" key="1">
    <citation type="submission" date="2016-11" db="EMBL/GenBank/DDBJ databases">
        <title>Genome sequencing of Zhihengliuella aestuarii B18 antagonistic to Plasmodiophora brassicae.</title>
        <authorList>
            <person name="Luo Y."/>
        </authorList>
    </citation>
    <scope>NUCLEOTIDE SEQUENCE [LARGE SCALE GENOMIC DNA]</scope>
    <source>
        <strain evidence="3 4">B18</strain>
    </source>
</reference>
<organism evidence="3 4">
    <name type="scientific">Neomicrococcus aestuarii</name>
    <dbReference type="NCBI Taxonomy" id="556325"/>
    <lineage>
        <taxon>Bacteria</taxon>
        <taxon>Bacillati</taxon>
        <taxon>Actinomycetota</taxon>
        <taxon>Actinomycetes</taxon>
        <taxon>Micrococcales</taxon>
        <taxon>Micrococcaceae</taxon>
        <taxon>Neomicrococcus</taxon>
    </lineage>
</organism>
<feature type="transmembrane region" description="Helical" evidence="2">
    <location>
        <begin position="1075"/>
        <end position="1095"/>
    </location>
</feature>
<dbReference type="PANTHER" id="PTHR43685:SF3">
    <property type="entry name" value="SLR2126 PROTEIN"/>
    <property type="match status" value="1"/>
</dbReference>
<feature type="transmembrane region" description="Helical" evidence="2">
    <location>
        <begin position="555"/>
        <end position="577"/>
    </location>
</feature>
<feature type="transmembrane region" description="Helical" evidence="2">
    <location>
        <begin position="445"/>
        <end position="466"/>
    </location>
</feature>